<evidence type="ECO:0000313" key="4">
    <source>
        <dbReference type="Proteomes" id="UP000267003"/>
    </source>
</evidence>
<dbReference type="SUPFAM" id="SSF54523">
    <property type="entry name" value="Pili subunits"/>
    <property type="match status" value="1"/>
</dbReference>
<keyword evidence="2" id="KW-0472">Membrane</keyword>
<evidence type="ECO:0000256" key="1">
    <source>
        <dbReference type="SAM" id="MobiDB-lite"/>
    </source>
</evidence>
<dbReference type="Pfam" id="PF14245">
    <property type="entry name" value="Pilin_PilA"/>
    <property type="match status" value="1"/>
</dbReference>
<proteinExistence type="predicted"/>
<dbReference type="EMBL" id="RAWK01000002">
    <property type="protein sequence ID" value="RKH74729.1"/>
    <property type="molecule type" value="Genomic_DNA"/>
</dbReference>
<reference evidence="4" key="1">
    <citation type="submission" date="2018-09" db="EMBL/GenBank/DDBJ databases">
        <authorList>
            <person name="Livingstone P.G."/>
            <person name="Whitworth D.E."/>
        </authorList>
    </citation>
    <scope>NUCLEOTIDE SEQUENCE [LARGE SCALE GENOMIC DNA]</scope>
    <source>
        <strain evidence="4">AB050A</strain>
    </source>
</reference>
<protein>
    <submittedName>
        <fullName evidence="3">Pilin</fullName>
    </submittedName>
</protein>
<dbReference type="Gene3D" id="3.30.700.10">
    <property type="entry name" value="Glycoprotein, Type 4 Pilin"/>
    <property type="match status" value="1"/>
</dbReference>
<keyword evidence="4" id="KW-1185">Reference proteome</keyword>
<evidence type="ECO:0000256" key="2">
    <source>
        <dbReference type="SAM" id="Phobius"/>
    </source>
</evidence>
<gene>
    <name evidence="3" type="ORF">D7W81_00485</name>
</gene>
<keyword evidence="2" id="KW-0812">Transmembrane</keyword>
<feature type="transmembrane region" description="Helical" evidence="2">
    <location>
        <begin position="20"/>
        <end position="43"/>
    </location>
</feature>
<accession>A0A3A8R111</accession>
<evidence type="ECO:0000313" key="3">
    <source>
        <dbReference type="EMBL" id="RKH74729.1"/>
    </source>
</evidence>
<dbReference type="InterPro" id="IPR028188">
    <property type="entry name" value="Pilin_PilA"/>
</dbReference>
<feature type="region of interest" description="Disordered" evidence="1">
    <location>
        <begin position="203"/>
        <end position="224"/>
    </location>
</feature>
<organism evidence="3 4">
    <name type="scientific">Corallococcus aberystwythensis</name>
    <dbReference type="NCBI Taxonomy" id="2316722"/>
    <lineage>
        <taxon>Bacteria</taxon>
        <taxon>Pseudomonadati</taxon>
        <taxon>Myxococcota</taxon>
        <taxon>Myxococcia</taxon>
        <taxon>Myxococcales</taxon>
        <taxon>Cystobacterineae</taxon>
        <taxon>Myxococcaceae</taxon>
        <taxon>Corallococcus</taxon>
    </lineage>
</organism>
<comment type="caution">
    <text evidence="3">The sequence shown here is derived from an EMBL/GenBank/DDBJ whole genome shotgun (WGS) entry which is preliminary data.</text>
</comment>
<keyword evidence="2" id="KW-1133">Transmembrane helix</keyword>
<feature type="transmembrane region" description="Helical" evidence="2">
    <location>
        <begin position="55"/>
        <end position="79"/>
    </location>
</feature>
<dbReference type="OrthoDB" id="5518068at2"/>
<dbReference type="Proteomes" id="UP000267003">
    <property type="component" value="Unassembled WGS sequence"/>
</dbReference>
<dbReference type="AlphaFoldDB" id="A0A3A8R111"/>
<sequence>MFPESAAPKKTALPGVALGFAIAGMCLACLWPVGVVLAILAMVKTSKPEYAGRRGLAVASLIAAGVGPFVIGIWAAIAIPNFIRFQARSKQTECRVNLKAIFTAAKARMVEGEPMGSFEALGFQPEPRNRYAYVLVMPDSVIPVGAPFPALDPDVLQAALDRAGVEPGVQGECPDCTLTAACVGNVDNDDTLDVWSISTADRTDASNQPVAAGAPLHHVNDVQE</sequence>
<name>A0A3A8R111_9BACT</name>
<dbReference type="InterPro" id="IPR045584">
    <property type="entry name" value="Pilin-like"/>
</dbReference>